<dbReference type="SUPFAM" id="SSF57903">
    <property type="entry name" value="FYVE/PHD zinc finger"/>
    <property type="match status" value="1"/>
</dbReference>
<comment type="caution">
    <text evidence="3">The sequence shown here is derived from an EMBL/GenBank/DDBJ whole genome shotgun (WGS) entry which is preliminary data.</text>
</comment>
<dbReference type="AlphaFoldDB" id="A0A6V8HHM5"/>
<proteinExistence type="predicted"/>
<keyword evidence="1" id="KW-0175">Coiled coil</keyword>
<dbReference type="Proteomes" id="UP000053095">
    <property type="component" value="Unassembled WGS sequence"/>
</dbReference>
<keyword evidence="4" id="KW-1185">Reference proteome</keyword>
<feature type="compositionally biased region" description="Basic and acidic residues" evidence="2">
    <location>
        <begin position="107"/>
        <end position="117"/>
    </location>
</feature>
<gene>
    <name evidence="3" type="ORF">TCE0_041r14022</name>
</gene>
<dbReference type="InterPro" id="IPR011011">
    <property type="entry name" value="Znf_FYVE_PHD"/>
</dbReference>
<evidence type="ECO:0000256" key="1">
    <source>
        <dbReference type="SAM" id="Coils"/>
    </source>
</evidence>
<evidence type="ECO:0000313" key="3">
    <source>
        <dbReference type="EMBL" id="GAM41130.1"/>
    </source>
</evidence>
<protein>
    <recommendedName>
        <fullName evidence="5">PHD-type domain-containing protein</fullName>
    </recommendedName>
</protein>
<sequence>MGQKLTSERDSSNKCCYICKSTEETLLHCTSCGRYCDTVCAWLEDQEVSSTETPTDWQCPDCKTGTQFSDDMDVDSSSVSSFDSVLKSRSNGKASIKKASTPPPSKTSDKATKRSEMTPKANAKRLFDTARPPSPPLVVIKSSKKKSESESPTKRQKKSSKSTKTQQKEASTPSKAPQQDMATQTLGANEMQLSSSNQPDELQTALHTIQTHLDHVHLLRTRNAELTEEVKTLKERANTGEETSWELKEYNENLEAQVKELKAERDELAEKLQKIRRLSGIARLDTDDA</sequence>
<dbReference type="Gene3D" id="1.20.5.340">
    <property type="match status" value="1"/>
</dbReference>
<organism evidence="3 4">
    <name type="scientific">Talaromyces pinophilus</name>
    <name type="common">Penicillium pinophilum</name>
    <dbReference type="NCBI Taxonomy" id="128442"/>
    <lineage>
        <taxon>Eukaryota</taxon>
        <taxon>Fungi</taxon>
        <taxon>Dikarya</taxon>
        <taxon>Ascomycota</taxon>
        <taxon>Pezizomycotina</taxon>
        <taxon>Eurotiomycetes</taxon>
        <taxon>Eurotiomycetidae</taxon>
        <taxon>Eurotiales</taxon>
        <taxon>Trichocomaceae</taxon>
        <taxon>Talaromyces</taxon>
        <taxon>Talaromyces sect. Talaromyces</taxon>
    </lineage>
</organism>
<feature type="region of interest" description="Disordered" evidence="2">
    <location>
        <begin position="83"/>
        <end position="181"/>
    </location>
</feature>
<accession>A0A6V8HHM5</accession>
<evidence type="ECO:0000256" key="2">
    <source>
        <dbReference type="SAM" id="MobiDB-lite"/>
    </source>
</evidence>
<feature type="coiled-coil region" evidence="1">
    <location>
        <begin position="216"/>
        <end position="278"/>
    </location>
</feature>
<dbReference type="EMBL" id="DF933837">
    <property type="protein sequence ID" value="GAM41130.1"/>
    <property type="molecule type" value="Genomic_DNA"/>
</dbReference>
<reference evidence="4" key="1">
    <citation type="journal article" date="2015" name="Genome Announc.">
        <title>Draft genome sequence of Talaromyces cellulolyticus strain Y-94, a source of lignocellulosic biomass-degrading enzymes.</title>
        <authorList>
            <person name="Fujii T."/>
            <person name="Koike H."/>
            <person name="Sawayama S."/>
            <person name="Yano S."/>
            <person name="Inoue H."/>
        </authorList>
    </citation>
    <scope>NUCLEOTIDE SEQUENCE [LARGE SCALE GENOMIC DNA]</scope>
    <source>
        <strain evidence="4">Y-94</strain>
    </source>
</reference>
<feature type="compositionally biased region" description="Polar residues" evidence="2">
    <location>
        <begin position="169"/>
        <end position="181"/>
    </location>
</feature>
<evidence type="ECO:0000313" key="4">
    <source>
        <dbReference type="Proteomes" id="UP000053095"/>
    </source>
</evidence>
<name>A0A6V8HHM5_TALPI</name>
<evidence type="ECO:0008006" key="5">
    <source>
        <dbReference type="Google" id="ProtNLM"/>
    </source>
</evidence>